<evidence type="ECO:0000256" key="5">
    <source>
        <dbReference type="ARBA" id="ARBA00023125"/>
    </source>
</evidence>
<dbReference type="InterPro" id="IPR018328">
    <property type="entry name" value="Rad4_beta-hairpin_dom3"/>
</dbReference>
<dbReference type="InterPro" id="IPR018326">
    <property type="entry name" value="Rad4_beta-hairpin_dom1"/>
</dbReference>
<dbReference type="FunFam" id="3.30.70.2460:FF:000001">
    <property type="entry name" value="DNA repair protein Rad4 family"/>
    <property type="match status" value="1"/>
</dbReference>
<dbReference type="Gene3D" id="3.90.260.10">
    <property type="entry name" value="Transglutaminase-like"/>
    <property type="match status" value="1"/>
</dbReference>
<dbReference type="GO" id="GO:0006298">
    <property type="term" value="P:mismatch repair"/>
    <property type="evidence" value="ECO:0007669"/>
    <property type="project" value="TreeGrafter"/>
</dbReference>
<evidence type="ECO:0000256" key="1">
    <source>
        <dbReference type="ARBA" id="ARBA00004123"/>
    </source>
</evidence>
<dbReference type="NCBIfam" id="TIGR00605">
    <property type="entry name" value="rad4"/>
    <property type="match status" value="1"/>
</dbReference>
<dbReference type="GO" id="GO:0000111">
    <property type="term" value="C:nucleotide-excision repair factor 2 complex"/>
    <property type="evidence" value="ECO:0007669"/>
    <property type="project" value="TreeGrafter"/>
</dbReference>
<comment type="subcellular location">
    <subcellularLocation>
        <location evidence="1">Nucleus</location>
    </subcellularLocation>
</comment>
<dbReference type="InterPro" id="IPR038765">
    <property type="entry name" value="Papain-like_cys_pep_sf"/>
</dbReference>
<dbReference type="GO" id="GO:0005737">
    <property type="term" value="C:cytoplasm"/>
    <property type="evidence" value="ECO:0007669"/>
    <property type="project" value="TreeGrafter"/>
</dbReference>
<dbReference type="SMART" id="SM01031">
    <property type="entry name" value="BHD_2"/>
    <property type="match status" value="1"/>
</dbReference>
<dbReference type="PANTHER" id="PTHR12135">
    <property type="entry name" value="DNA REPAIR PROTEIN XP-C / RAD4"/>
    <property type="match status" value="1"/>
</dbReference>
<accession>A0A182M4X7</accession>
<comment type="similarity">
    <text evidence="2">Belongs to the XPC family.</text>
</comment>
<dbReference type="InterPro" id="IPR018327">
    <property type="entry name" value="BHD_2"/>
</dbReference>
<dbReference type="Pfam" id="PF10405">
    <property type="entry name" value="BHD_3"/>
    <property type="match status" value="1"/>
</dbReference>
<name>A0A182M4X7_9DIPT</name>
<protein>
    <recommendedName>
        <fullName evidence="14">Rad4 beta-hairpin domain-containing protein</fullName>
    </recommendedName>
</protein>
<dbReference type="InterPro" id="IPR018026">
    <property type="entry name" value="DNA_repair_Rad4-like"/>
</dbReference>
<evidence type="ECO:0000259" key="9">
    <source>
        <dbReference type="SMART" id="SM01030"/>
    </source>
</evidence>
<feature type="compositionally biased region" description="Basic and acidic residues" evidence="8">
    <location>
        <begin position="1"/>
        <end position="14"/>
    </location>
</feature>
<evidence type="ECO:0000313" key="12">
    <source>
        <dbReference type="EnsemblMetazoa" id="ACUA009561-PA"/>
    </source>
</evidence>
<evidence type="ECO:0000256" key="7">
    <source>
        <dbReference type="ARBA" id="ARBA00023242"/>
    </source>
</evidence>
<keyword evidence="13" id="KW-1185">Reference proteome</keyword>
<dbReference type="SUPFAM" id="SSF54001">
    <property type="entry name" value="Cysteine proteinases"/>
    <property type="match status" value="1"/>
</dbReference>
<evidence type="ECO:0000259" key="10">
    <source>
        <dbReference type="SMART" id="SM01031"/>
    </source>
</evidence>
<dbReference type="GO" id="GO:0003697">
    <property type="term" value="F:single-stranded DNA binding"/>
    <property type="evidence" value="ECO:0007669"/>
    <property type="project" value="TreeGrafter"/>
</dbReference>
<dbReference type="PANTHER" id="PTHR12135:SF0">
    <property type="entry name" value="DNA REPAIR PROTEIN COMPLEMENTING XP-C CELLS"/>
    <property type="match status" value="1"/>
</dbReference>
<feature type="domain" description="Rad4 beta-hairpin" evidence="10">
    <location>
        <begin position="231"/>
        <end position="287"/>
    </location>
</feature>
<keyword evidence="5" id="KW-0238">DNA-binding</keyword>
<evidence type="ECO:0000256" key="8">
    <source>
        <dbReference type="SAM" id="MobiDB-lite"/>
    </source>
</evidence>
<evidence type="ECO:0008006" key="14">
    <source>
        <dbReference type="Google" id="ProtNLM"/>
    </source>
</evidence>
<dbReference type="Proteomes" id="UP000075883">
    <property type="component" value="Unassembled WGS sequence"/>
</dbReference>
<sequence>MIRRDYEQKKKDKTTQPPDKTYPVKPTPASTQSPGKKKIVKIERFNPKTRKLLSNPVLSTDDEGSSKSSSNKVNLWIEVYAEEEKRWVSLDVTRGLLDCVPEIVQQASSPMLYVLAWNNDGSIKDVSARYCADYLTVAIKHRIMQQWMDNILFPYSGNQRTERDIAEDRELNRILEERPLPRTVSEYKNHPYFALKRHLLKFEAIYPPDAPTLGFTSGKEPVYARECVHTLHAREVWLKQARTVKMFETPYKIVSGRPKYDRASGQMLPSQPLELFGYWQTEEYEPPTAENGIVPRNAYGNVELFKPCMLPKKTVHLQLPALNRICKKLRIDCAQAVTGFDFHGGSSHPVYDGFVVCEEFRDVVVDAWHQEQEAEEQRAREKYEKRVYGNWKKLIKGLLIRRKLQHKYNFDNLNQ</sequence>
<feature type="domain" description="Rad4 beta-hairpin" evidence="9">
    <location>
        <begin position="176"/>
        <end position="229"/>
    </location>
</feature>
<dbReference type="Gene3D" id="2.20.20.110">
    <property type="entry name" value="Rad4, beta-hairpin domain BHD1"/>
    <property type="match status" value="1"/>
</dbReference>
<feature type="domain" description="Rad4 beta-hairpin" evidence="11">
    <location>
        <begin position="294"/>
        <end position="368"/>
    </location>
</feature>
<dbReference type="Gene3D" id="3.30.70.2460">
    <property type="entry name" value="Rad4, beta-hairpin domain BHD3"/>
    <property type="match status" value="1"/>
</dbReference>
<dbReference type="GO" id="GO:0006289">
    <property type="term" value="P:nucleotide-excision repair"/>
    <property type="evidence" value="ECO:0007669"/>
    <property type="project" value="InterPro"/>
</dbReference>
<evidence type="ECO:0000256" key="2">
    <source>
        <dbReference type="ARBA" id="ARBA00009525"/>
    </source>
</evidence>
<evidence type="ECO:0000313" key="13">
    <source>
        <dbReference type="Proteomes" id="UP000075883"/>
    </source>
</evidence>
<feature type="region of interest" description="Disordered" evidence="8">
    <location>
        <begin position="1"/>
        <end position="40"/>
    </location>
</feature>
<proteinExistence type="inferred from homology"/>
<dbReference type="EnsemblMetazoa" id="ACUA009561-RA">
    <property type="protein sequence ID" value="ACUA009561-PA"/>
    <property type="gene ID" value="ACUA009561"/>
</dbReference>
<keyword evidence="4" id="KW-0227">DNA damage</keyword>
<dbReference type="VEuPathDB" id="VectorBase:ACUA009561"/>
<dbReference type="STRING" id="139723.A0A182M4X7"/>
<dbReference type="SMART" id="SM01032">
    <property type="entry name" value="BHD_3"/>
    <property type="match status" value="1"/>
</dbReference>
<evidence type="ECO:0000256" key="6">
    <source>
        <dbReference type="ARBA" id="ARBA00023204"/>
    </source>
</evidence>
<dbReference type="Pfam" id="PF10403">
    <property type="entry name" value="BHD_1"/>
    <property type="match status" value="1"/>
</dbReference>
<dbReference type="AlphaFoldDB" id="A0A182M4X7"/>
<organism evidence="12 13">
    <name type="scientific">Anopheles culicifacies</name>
    <dbReference type="NCBI Taxonomy" id="139723"/>
    <lineage>
        <taxon>Eukaryota</taxon>
        <taxon>Metazoa</taxon>
        <taxon>Ecdysozoa</taxon>
        <taxon>Arthropoda</taxon>
        <taxon>Hexapoda</taxon>
        <taxon>Insecta</taxon>
        <taxon>Pterygota</taxon>
        <taxon>Neoptera</taxon>
        <taxon>Endopterygota</taxon>
        <taxon>Diptera</taxon>
        <taxon>Nematocera</taxon>
        <taxon>Culicoidea</taxon>
        <taxon>Culicidae</taxon>
        <taxon>Anophelinae</taxon>
        <taxon>Anopheles</taxon>
        <taxon>culicifacies species complex</taxon>
    </lineage>
</organism>
<keyword evidence="6" id="KW-0234">DNA repair</keyword>
<dbReference type="GO" id="GO:0003684">
    <property type="term" value="F:damaged DNA binding"/>
    <property type="evidence" value="ECO:0007669"/>
    <property type="project" value="InterPro"/>
</dbReference>
<dbReference type="InterPro" id="IPR018325">
    <property type="entry name" value="Rad4/PNGase_transGLS-fold"/>
</dbReference>
<dbReference type="FunFam" id="2.20.20.110:FF:000001">
    <property type="entry name" value="DNA repair protein complementing XP-C cells"/>
    <property type="match status" value="1"/>
</dbReference>
<dbReference type="EMBL" id="AXCM01010076">
    <property type="status" value="NOT_ANNOTATED_CDS"/>
    <property type="molecule type" value="Genomic_DNA"/>
</dbReference>
<reference evidence="12" key="2">
    <citation type="submission" date="2020-05" db="UniProtKB">
        <authorList>
            <consortium name="EnsemblMetazoa"/>
        </authorList>
    </citation>
    <scope>IDENTIFICATION</scope>
    <source>
        <strain evidence="12">A-37</strain>
    </source>
</reference>
<dbReference type="SMART" id="SM01030">
    <property type="entry name" value="BHD_1"/>
    <property type="match status" value="1"/>
</dbReference>
<keyword evidence="3" id="KW-0597">Phosphoprotein</keyword>
<keyword evidence="7" id="KW-0539">Nucleus</keyword>
<evidence type="ECO:0000256" key="4">
    <source>
        <dbReference type="ARBA" id="ARBA00022763"/>
    </source>
</evidence>
<dbReference type="InterPro" id="IPR042488">
    <property type="entry name" value="Rad4_BHD3_sf"/>
</dbReference>
<evidence type="ECO:0000256" key="3">
    <source>
        <dbReference type="ARBA" id="ARBA00022553"/>
    </source>
</evidence>
<dbReference type="InterPro" id="IPR004583">
    <property type="entry name" value="DNA_repair_Rad4"/>
</dbReference>
<dbReference type="GO" id="GO:0071942">
    <property type="term" value="C:XPC complex"/>
    <property type="evidence" value="ECO:0007669"/>
    <property type="project" value="TreeGrafter"/>
</dbReference>
<evidence type="ECO:0000259" key="11">
    <source>
        <dbReference type="SMART" id="SM01032"/>
    </source>
</evidence>
<reference evidence="13" key="1">
    <citation type="submission" date="2013-09" db="EMBL/GenBank/DDBJ databases">
        <title>The Genome Sequence of Anopheles culicifacies species A.</title>
        <authorList>
            <consortium name="The Broad Institute Genomics Platform"/>
            <person name="Neafsey D.E."/>
            <person name="Besansky N."/>
            <person name="Howell P."/>
            <person name="Walton C."/>
            <person name="Young S.K."/>
            <person name="Zeng Q."/>
            <person name="Gargeya S."/>
            <person name="Fitzgerald M."/>
            <person name="Haas B."/>
            <person name="Abouelleil A."/>
            <person name="Allen A.W."/>
            <person name="Alvarado L."/>
            <person name="Arachchi H.M."/>
            <person name="Berlin A.M."/>
            <person name="Chapman S.B."/>
            <person name="Gainer-Dewar J."/>
            <person name="Goldberg J."/>
            <person name="Griggs A."/>
            <person name="Gujja S."/>
            <person name="Hansen M."/>
            <person name="Howarth C."/>
            <person name="Imamovic A."/>
            <person name="Ireland A."/>
            <person name="Larimer J."/>
            <person name="McCowan C."/>
            <person name="Murphy C."/>
            <person name="Pearson M."/>
            <person name="Poon T.W."/>
            <person name="Priest M."/>
            <person name="Roberts A."/>
            <person name="Saif S."/>
            <person name="Shea T."/>
            <person name="Sisk P."/>
            <person name="Sykes S."/>
            <person name="Wortman J."/>
            <person name="Nusbaum C."/>
            <person name="Birren B."/>
        </authorList>
    </citation>
    <scope>NUCLEOTIDE SEQUENCE [LARGE SCALE GENOMIC DNA]</scope>
    <source>
        <strain evidence="13">A-37</strain>
    </source>
</reference>
<dbReference type="InterPro" id="IPR036985">
    <property type="entry name" value="Transglutaminase-like_sf"/>
</dbReference>
<dbReference type="Pfam" id="PF03835">
    <property type="entry name" value="Rad4"/>
    <property type="match status" value="1"/>
</dbReference>